<keyword evidence="2" id="KW-1133">Transmembrane helix</keyword>
<reference evidence="3" key="2">
    <citation type="journal article" date="2021" name="Microbiome">
        <title>Successional dynamics and alternative stable states in a saline activated sludge microbial community over 9 years.</title>
        <authorList>
            <person name="Wang Y."/>
            <person name="Ye J."/>
            <person name="Ju F."/>
            <person name="Liu L."/>
            <person name="Boyd J.A."/>
            <person name="Deng Y."/>
            <person name="Parks D.H."/>
            <person name="Jiang X."/>
            <person name="Yin X."/>
            <person name="Woodcroft B.J."/>
            <person name="Tyson G.W."/>
            <person name="Hugenholtz P."/>
            <person name="Polz M.F."/>
            <person name="Zhang T."/>
        </authorList>
    </citation>
    <scope>NUCLEOTIDE SEQUENCE</scope>
    <source>
        <strain evidence="3">HKST-UBA02</strain>
    </source>
</reference>
<organism evidence="3 4">
    <name type="scientific">Eiseniibacteriota bacterium</name>
    <dbReference type="NCBI Taxonomy" id="2212470"/>
    <lineage>
        <taxon>Bacteria</taxon>
        <taxon>Candidatus Eiseniibacteriota</taxon>
    </lineage>
</organism>
<evidence type="ECO:0000313" key="3">
    <source>
        <dbReference type="EMBL" id="MCA9759667.1"/>
    </source>
</evidence>
<gene>
    <name evidence="3" type="ORF">KDA27_27975</name>
</gene>
<protein>
    <recommendedName>
        <fullName evidence="5">HAMP domain-containing protein</fullName>
    </recommendedName>
</protein>
<dbReference type="AlphaFoldDB" id="A0A956SGE3"/>
<evidence type="ECO:0000313" key="4">
    <source>
        <dbReference type="Proteomes" id="UP000739538"/>
    </source>
</evidence>
<keyword evidence="2" id="KW-0472">Membrane</keyword>
<evidence type="ECO:0000256" key="2">
    <source>
        <dbReference type="SAM" id="Phobius"/>
    </source>
</evidence>
<feature type="transmembrane region" description="Helical" evidence="2">
    <location>
        <begin position="142"/>
        <end position="162"/>
    </location>
</feature>
<keyword evidence="2" id="KW-0812">Transmembrane</keyword>
<dbReference type="Proteomes" id="UP000739538">
    <property type="component" value="Unassembled WGS sequence"/>
</dbReference>
<evidence type="ECO:0000256" key="1">
    <source>
        <dbReference type="SAM" id="MobiDB-lite"/>
    </source>
</evidence>
<proteinExistence type="predicted"/>
<evidence type="ECO:0008006" key="5">
    <source>
        <dbReference type="Google" id="ProtNLM"/>
    </source>
</evidence>
<name>A0A956SGE3_UNCEI</name>
<sequence length="328" mass="35641">MDLRKELILSVGAIVLLNLFLAFGAIGLLVRMGPAIERIIEENVYSIVAAEDLLAVFASAGQGPVSEAGRDRARVAIEKARNNVTEKEEEPVLDRIDASLEAAFAAQGEARVRLVEATRDLIVINRDAMREVDTEAQRLGSAGAWAAVFVGFLTLVLSLAVLARMRQRLVLPVLELHEVLAEGRTEGKRRCRPRQAPVELQRLADDVNRLLDERMEWQARGRRDDRVGTARTDEGGLLGAAVLALLQRREEPTLVIDSEGKIARANASALDVLAGTRGEQLRDALRLTAKQPGAGGQEGGPRPAAPWSSERIPNYGWICTLPAGESKA</sequence>
<reference evidence="3" key="1">
    <citation type="submission" date="2020-04" db="EMBL/GenBank/DDBJ databases">
        <authorList>
            <person name="Zhang T."/>
        </authorList>
    </citation>
    <scope>NUCLEOTIDE SEQUENCE</scope>
    <source>
        <strain evidence="3">HKST-UBA02</strain>
    </source>
</reference>
<accession>A0A956SGE3</accession>
<feature type="transmembrane region" description="Helical" evidence="2">
    <location>
        <begin position="7"/>
        <end position="30"/>
    </location>
</feature>
<comment type="caution">
    <text evidence="3">The sequence shown here is derived from an EMBL/GenBank/DDBJ whole genome shotgun (WGS) entry which is preliminary data.</text>
</comment>
<feature type="region of interest" description="Disordered" evidence="1">
    <location>
        <begin position="289"/>
        <end position="308"/>
    </location>
</feature>
<dbReference type="EMBL" id="JAGQHS010000432">
    <property type="protein sequence ID" value="MCA9759667.1"/>
    <property type="molecule type" value="Genomic_DNA"/>
</dbReference>